<dbReference type="EMBL" id="MN739534">
    <property type="protein sequence ID" value="QHT11466.1"/>
    <property type="molecule type" value="Genomic_DNA"/>
</dbReference>
<dbReference type="AlphaFoldDB" id="A0A6C0D325"/>
<accession>A0A6C0D325</accession>
<reference evidence="1" key="1">
    <citation type="journal article" date="2020" name="Nature">
        <title>Giant virus diversity and host interactions through global metagenomics.</title>
        <authorList>
            <person name="Schulz F."/>
            <person name="Roux S."/>
            <person name="Paez-Espino D."/>
            <person name="Jungbluth S."/>
            <person name="Walsh D.A."/>
            <person name="Denef V.J."/>
            <person name="McMahon K.D."/>
            <person name="Konstantinidis K.T."/>
            <person name="Eloe-Fadrosh E.A."/>
            <person name="Kyrpides N.C."/>
            <person name="Woyke T."/>
        </authorList>
    </citation>
    <scope>NUCLEOTIDE SEQUENCE</scope>
    <source>
        <strain evidence="1">GVMAG-M-3300023174-116</strain>
    </source>
</reference>
<evidence type="ECO:0000313" key="1">
    <source>
        <dbReference type="EMBL" id="QHT11466.1"/>
    </source>
</evidence>
<organism evidence="1">
    <name type="scientific">viral metagenome</name>
    <dbReference type="NCBI Taxonomy" id="1070528"/>
    <lineage>
        <taxon>unclassified sequences</taxon>
        <taxon>metagenomes</taxon>
        <taxon>organismal metagenomes</taxon>
    </lineage>
</organism>
<sequence length="147" mass="17435">MASPYYDLIDELKVKLKSKHIPFNVIMNLINCQDYEDIHVLIAKIVEERDHIGKTMEKNLNDLLWLNDKLVLFGEQPQPSITKARRLLKAKVFINIYDLVAEKYEMRTTRSKLAEQLRDYPERRFPLEIAKKYKALKCFLTSYRSKA</sequence>
<proteinExistence type="predicted"/>
<protein>
    <submittedName>
        <fullName evidence="1">Uncharacterized protein</fullName>
    </submittedName>
</protein>
<name>A0A6C0D325_9ZZZZ</name>